<feature type="region of interest" description="Disordered" evidence="1">
    <location>
        <begin position="77"/>
        <end position="139"/>
    </location>
</feature>
<dbReference type="EMBL" id="JABANP010000327">
    <property type="protein sequence ID" value="KAF4684130.1"/>
    <property type="molecule type" value="Genomic_DNA"/>
</dbReference>
<name>A0A7J6NKU2_PEROL</name>
<reference evidence="2 3" key="1">
    <citation type="submission" date="2020-04" db="EMBL/GenBank/DDBJ databases">
        <title>Perkinsus olseni comparative genomics.</title>
        <authorList>
            <person name="Bogema D.R."/>
        </authorList>
    </citation>
    <scope>NUCLEOTIDE SEQUENCE [LARGE SCALE GENOMIC DNA]</scope>
    <source>
        <strain evidence="2">00978-12</strain>
    </source>
</reference>
<dbReference type="OrthoDB" id="10549038at2759"/>
<accession>A0A7J6NKU2</accession>
<sequence>SYSANGYAHRGPPIPDYHSGGFFFGGVRYKSQYGSMLMQPFRVKKKTVKPKLCTTPVTTMAALHEVNSEYRSEMRDRYKALMLRHQRPSNEGKPGNEEEDPKLSNEDTSRNTVGVAAQRRARRHHPLKSGHRPSSRGCS</sequence>
<dbReference type="AlphaFoldDB" id="A0A7J6NKU2"/>
<evidence type="ECO:0000256" key="1">
    <source>
        <dbReference type="SAM" id="MobiDB-lite"/>
    </source>
</evidence>
<evidence type="ECO:0000313" key="2">
    <source>
        <dbReference type="EMBL" id="KAF4684130.1"/>
    </source>
</evidence>
<feature type="non-terminal residue" evidence="2">
    <location>
        <position position="1"/>
    </location>
</feature>
<evidence type="ECO:0000313" key="3">
    <source>
        <dbReference type="Proteomes" id="UP000541610"/>
    </source>
</evidence>
<feature type="compositionally biased region" description="Basic residues" evidence="1">
    <location>
        <begin position="119"/>
        <end position="139"/>
    </location>
</feature>
<organism evidence="2 3">
    <name type="scientific">Perkinsus olseni</name>
    <name type="common">Perkinsus atlanticus</name>
    <dbReference type="NCBI Taxonomy" id="32597"/>
    <lineage>
        <taxon>Eukaryota</taxon>
        <taxon>Sar</taxon>
        <taxon>Alveolata</taxon>
        <taxon>Perkinsozoa</taxon>
        <taxon>Perkinsea</taxon>
        <taxon>Perkinsida</taxon>
        <taxon>Perkinsidae</taxon>
        <taxon>Perkinsus</taxon>
    </lineage>
</organism>
<proteinExistence type="predicted"/>
<gene>
    <name evidence="2" type="ORF">FOZ60_008184</name>
</gene>
<protein>
    <submittedName>
        <fullName evidence="2">Uncharacterized protein</fullName>
    </submittedName>
</protein>
<comment type="caution">
    <text evidence="2">The sequence shown here is derived from an EMBL/GenBank/DDBJ whole genome shotgun (WGS) entry which is preliminary data.</text>
</comment>
<feature type="compositionally biased region" description="Basic and acidic residues" evidence="1">
    <location>
        <begin position="88"/>
        <end position="109"/>
    </location>
</feature>
<dbReference type="Proteomes" id="UP000541610">
    <property type="component" value="Unassembled WGS sequence"/>
</dbReference>